<reference evidence="3 4" key="1">
    <citation type="journal article" date="2016" name="Nat. Commun.">
        <title>Thousands of microbial genomes shed light on interconnected biogeochemical processes in an aquifer system.</title>
        <authorList>
            <person name="Anantharaman K."/>
            <person name="Brown C.T."/>
            <person name="Hug L.A."/>
            <person name="Sharon I."/>
            <person name="Castelle C.J."/>
            <person name="Probst A.J."/>
            <person name="Thomas B.C."/>
            <person name="Singh A."/>
            <person name="Wilkins M.J."/>
            <person name="Karaoz U."/>
            <person name="Brodie E.L."/>
            <person name="Williams K.H."/>
            <person name="Hubbard S.S."/>
            <person name="Banfield J.F."/>
        </authorList>
    </citation>
    <scope>NUCLEOTIDE SEQUENCE [LARGE SCALE GENOMIC DNA]</scope>
</reference>
<evidence type="ECO:0000259" key="2">
    <source>
        <dbReference type="Pfam" id="PF04173"/>
    </source>
</evidence>
<evidence type="ECO:0000256" key="1">
    <source>
        <dbReference type="SAM" id="Phobius"/>
    </source>
</evidence>
<keyword evidence="1" id="KW-0812">Transmembrane</keyword>
<keyword evidence="1" id="KW-1133">Transmembrane helix</keyword>
<dbReference type="PANTHER" id="PTHR39157">
    <property type="entry name" value="INTEGRAL MEMBRANE PROTEIN-RELATED"/>
    <property type="match status" value="1"/>
</dbReference>
<dbReference type="Pfam" id="PF04173">
    <property type="entry name" value="DoxD"/>
    <property type="match status" value="1"/>
</dbReference>
<evidence type="ECO:0000313" key="3">
    <source>
        <dbReference type="EMBL" id="OGN29086.1"/>
    </source>
</evidence>
<dbReference type="EMBL" id="MGKP01000010">
    <property type="protein sequence ID" value="OGN29086.1"/>
    <property type="molecule type" value="Genomic_DNA"/>
</dbReference>
<proteinExistence type="predicted"/>
<sequence>MNTVTQFLFRDKRMAWLWLVVRVYVGWVWVQAGWEKVGNPAWTGAQSGTALAGFIKGALAKVGGPHPDVSGWYASFLENIVLPHTAFWGQLVAYGELLVGIALILGLLTAFAAFFGGFMNLNFLLAGTVSINPQLLILAIALLAARRIAGWWGLDRYVLPKLRSGQ</sequence>
<dbReference type="InterPro" id="IPR007301">
    <property type="entry name" value="DoxD"/>
</dbReference>
<organism evidence="3 4">
    <name type="scientific">Candidatus Yanofskybacteria bacterium RIFCSPLOWO2_01_FULL_49_25</name>
    <dbReference type="NCBI Taxonomy" id="1802701"/>
    <lineage>
        <taxon>Bacteria</taxon>
        <taxon>Candidatus Yanofskyibacteriota</taxon>
    </lineage>
</organism>
<dbReference type="AlphaFoldDB" id="A0A1F8GWR2"/>
<feature type="domain" description="TQO small subunit DoxD" evidence="2">
    <location>
        <begin position="19"/>
        <end position="163"/>
    </location>
</feature>
<accession>A0A1F8GWR2</accession>
<keyword evidence="1" id="KW-0472">Membrane</keyword>
<feature type="transmembrane region" description="Helical" evidence="1">
    <location>
        <begin position="97"/>
        <end position="123"/>
    </location>
</feature>
<dbReference type="Proteomes" id="UP000179047">
    <property type="component" value="Unassembled WGS sequence"/>
</dbReference>
<evidence type="ECO:0000313" key="4">
    <source>
        <dbReference type="Proteomes" id="UP000179047"/>
    </source>
</evidence>
<dbReference type="STRING" id="1802701.A3A33_00260"/>
<dbReference type="PANTHER" id="PTHR39157:SF1">
    <property type="entry name" value="DOXX FAMILY PROTEIN"/>
    <property type="match status" value="1"/>
</dbReference>
<protein>
    <submittedName>
        <fullName evidence="3">DoxX family protein</fullName>
    </submittedName>
</protein>
<comment type="caution">
    <text evidence="3">The sequence shown here is derived from an EMBL/GenBank/DDBJ whole genome shotgun (WGS) entry which is preliminary data.</text>
</comment>
<name>A0A1F8GWR2_9BACT</name>
<gene>
    <name evidence="3" type="ORF">A3A33_00260</name>
</gene>